<evidence type="ECO:0000313" key="3">
    <source>
        <dbReference type="Proteomes" id="UP000253507"/>
    </source>
</evidence>
<reference evidence="2 3" key="1">
    <citation type="submission" date="2018-06" db="EMBL/GenBank/DDBJ databases">
        <title>Streptomyces reniochalinae sp. nov. and Streptomyces diacarnus sp. nov. from marine sponges.</title>
        <authorList>
            <person name="Li L."/>
        </authorList>
    </citation>
    <scope>NUCLEOTIDE SEQUENCE [LARGE SCALE GENOMIC DNA]</scope>
    <source>
        <strain evidence="2 3">LHW50302</strain>
    </source>
</reference>
<proteinExistence type="predicted"/>
<dbReference type="InterPro" id="IPR010982">
    <property type="entry name" value="Lambda_DNA-bd_dom_sf"/>
</dbReference>
<feature type="domain" description="HTH cro/C1-type" evidence="1">
    <location>
        <begin position="86"/>
        <end position="141"/>
    </location>
</feature>
<dbReference type="PROSITE" id="PS50943">
    <property type="entry name" value="HTH_CROC1"/>
    <property type="match status" value="1"/>
</dbReference>
<evidence type="ECO:0000313" key="2">
    <source>
        <dbReference type="EMBL" id="RCG15937.1"/>
    </source>
</evidence>
<accession>A0A367EF01</accession>
<dbReference type="RefSeq" id="WP_114017603.1">
    <property type="nucleotide sequence ID" value="NZ_QOIM01000040.1"/>
</dbReference>
<dbReference type="AlphaFoldDB" id="A0A367EF01"/>
<protein>
    <submittedName>
        <fullName evidence="2">XRE family transcriptional regulator</fullName>
    </submittedName>
</protein>
<dbReference type="Pfam" id="PF13560">
    <property type="entry name" value="HTH_31"/>
    <property type="match status" value="1"/>
</dbReference>
<dbReference type="SMART" id="SM00530">
    <property type="entry name" value="HTH_XRE"/>
    <property type="match status" value="2"/>
</dbReference>
<dbReference type="Gene3D" id="1.10.260.40">
    <property type="entry name" value="lambda repressor-like DNA-binding domains"/>
    <property type="match status" value="2"/>
</dbReference>
<evidence type="ECO:0000259" key="1">
    <source>
        <dbReference type="PROSITE" id="PS50943"/>
    </source>
</evidence>
<organism evidence="2 3">
    <name type="scientific">Streptomyces reniochalinae</name>
    <dbReference type="NCBI Taxonomy" id="2250578"/>
    <lineage>
        <taxon>Bacteria</taxon>
        <taxon>Bacillati</taxon>
        <taxon>Actinomycetota</taxon>
        <taxon>Actinomycetes</taxon>
        <taxon>Kitasatosporales</taxon>
        <taxon>Streptomycetaceae</taxon>
        <taxon>Streptomyces</taxon>
    </lineage>
</organism>
<gene>
    <name evidence="2" type="ORF">DQ392_23040</name>
</gene>
<keyword evidence="3" id="KW-1185">Reference proteome</keyword>
<dbReference type="SUPFAM" id="SSF47413">
    <property type="entry name" value="lambda repressor-like DNA-binding domains"/>
    <property type="match status" value="1"/>
</dbReference>
<dbReference type="InterPro" id="IPR001387">
    <property type="entry name" value="Cro/C1-type_HTH"/>
</dbReference>
<sequence>MHYGTSRGQAGSSFDGTTARRLREELRMAPADVAYGMRAAYGVAVDARTVAAWEAGVAAPDERQLAALAGALWCSASDLMGSPGTLREYRMARGVSRADVALEIGVAPEAYAHIEDTGAWTGDARQAEALARVLRLPVPALIEFTGRDEELAALLRKAATTRWQAYVNQVGALVPLPSEDVEEGLRALHAGYQSTAAASLGWGQPASATSREAGRTYLQEILTRFWEAIEG</sequence>
<dbReference type="OrthoDB" id="4868991at2"/>
<comment type="caution">
    <text evidence="2">The sequence shown here is derived from an EMBL/GenBank/DDBJ whole genome shotgun (WGS) entry which is preliminary data.</text>
</comment>
<name>A0A367EF01_9ACTN</name>
<dbReference type="GO" id="GO:0003677">
    <property type="term" value="F:DNA binding"/>
    <property type="evidence" value="ECO:0007669"/>
    <property type="project" value="InterPro"/>
</dbReference>
<dbReference type="EMBL" id="QOIM01000040">
    <property type="protein sequence ID" value="RCG15937.1"/>
    <property type="molecule type" value="Genomic_DNA"/>
</dbReference>
<dbReference type="CDD" id="cd00093">
    <property type="entry name" value="HTH_XRE"/>
    <property type="match status" value="1"/>
</dbReference>
<dbReference type="Proteomes" id="UP000253507">
    <property type="component" value="Unassembled WGS sequence"/>
</dbReference>